<dbReference type="Proteomes" id="UP000216961">
    <property type="component" value="Unassembled WGS sequence"/>
</dbReference>
<name>A0AA91TX01_NIACI</name>
<keyword evidence="1" id="KW-1133">Transmembrane helix</keyword>
<evidence type="ECO:0008006" key="4">
    <source>
        <dbReference type="Google" id="ProtNLM"/>
    </source>
</evidence>
<proteinExistence type="predicted"/>
<accession>A0AA91TX01</accession>
<evidence type="ECO:0000256" key="1">
    <source>
        <dbReference type="SAM" id="Phobius"/>
    </source>
</evidence>
<gene>
    <name evidence="2" type="ORF">CHH57_00730</name>
</gene>
<sequence>MGVVKVVESEKRKKKRSKWVNYSIGVVVLLAIMGGSLVIYKHFIVKTNNDSFVAETKEGEILDETGKESIDYSYWNEDRTISTLHKMTHQKVYASDKWGAVQMTNDRVNRLYEIVKNSSFSNKDNLLGILEKWKVGDFSTVDKDHNYFWKYQGGNVGEATGIMTAEDEQSFIESTFKQTQNDGGE</sequence>
<dbReference type="EMBL" id="NPBQ01000004">
    <property type="protein sequence ID" value="PAD85231.1"/>
    <property type="molecule type" value="Genomic_DNA"/>
</dbReference>
<dbReference type="AlphaFoldDB" id="A0AA91TX01"/>
<comment type="caution">
    <text evidence="2">The sequence shown here is derived from an EMBL/GenBank/DDBJ whole genome shotgun (WGS) entry which is preliminary data.</text>
</comment>
<reference evidence="2 3" key="1">
    <citation type="submission" date="2017-07" db="EMBL/GenBank/DDBJ databases">
        <title>Isolation and whole genome analysis of endospore-forming bacteria from heroin.</title>
        <authorList>
            <person name="Kalinowski J."/>
            <person name="Ahrens B."/>
            <person name="Al-Dilaimi A."/>
            <person name="Winkler A."/>
            <person name="Wibberg D."/>
            <person name="Schleenbecker U."/>
            <person name="Ruckert C."/>
            <person name="Wolfel R."/>
            <person name="Grass G."/>
        </authorList>
    </citation>
    <scope>NUCLEOTIDE SEQUENCE [LARGE SCALE GENOMIC DNA]</scope>
    <source>
        <strain evidence="2 3">7521-2</strain>
    </source>
</reference>
<dbReference type="InterPro" id="IPR046208">
    <property type="entry name" value="DUF6241"/>
</dbReference>
<keyword evidence="1" id="KW-0472">Membrane</keyword>
<organism evidence="2 3">
    <name type="scientific">Niallia circulans</name>
    <name type="common">Bacillus circulans</name>
    <dbReference type="NCBI Taxonomy" id="1397"/>
    <lineage>
        <taxon>Bacteria</taxon>
        <taxon>Bacillati</taxon>
        <taxon>Bacillota</taxon>
        <taxon>Bacilli</taxon>
        <taxon>Bacillales</taxon>
        <taxon>Bacillaceae</taxon>
        <taxon>Niallia</taxon>
    </lineage>
</organism>
<evidence type="ECO:0000313" key="3">
    <source>
        <dbReference type="Proteomes" id="UP000216961"/>
    </source>
</evidence>
<keyword evidence="1" id="KW-0812">Transmembrane</keyword>
<evidence type="ECO:0000313" key="2">
    <source>
        <dbReference type="EMBL" id="PAD85231.1"/>
    </source>
</evidence>
<feature type="transmembrane region" description="Helical" evidence="1">
    <location>
        <begin position="19"/>
        <end position="40"/>
    </location>
</feature>
<protein>
    <recommendedName>
        <fullName evidence="4">PRK06770 family protein</fullName>
    </recommendedName>
</protein>
<dbReference type="Pfam" id="PF19754">
    <property type="entry name" value="DUF6241"/>
    <property type="match status" value="1"/>
</dbReference>
<dbReference type="RefSeq" id="WP_095328414.1">
    <property type="nucleotide sequence ID" value="NZ_CP026040.1"/>
</dbReference>